<evidence type="ECO:0000256" key="1">
    <source>
        <dbReference type="ARBA" id="ARBA00004651"/>
    </source>
</evidence>
<dbReference type="Pfam" id="PF12704">
    <property type="entry name" value="MacB_PCD"/>
    <property type="match status" value="1"/>
</dbReference>
<evidence type="ECO:0000256" key="7">
    <source>
        <dbReference type="SAM" id="Phobius"/>
    </source>
</evidence>
<protein>
    <submittedName>
        <fullName evidence="10">Outer membrane-specific lipoprotein transporter subunit LolE</fullName>
    </submittedName>
</protein>
<proteinExistence type="inferred from homology"/>
<name>A0A177HP46_9ACTN</name>
<evidence type="ECO:0000256" key="3">
    <source>
        <dbReference type="ARBA" id="ARBA00022692"/>
    </source>
</evidence>
<dbReference type="InterPro" id="IPR050250">
    <property type="entry name" value="Macrolide_Exporter_MacB"/>
</dbReference>
<evidence type="ECO:0000259" key="9">
    <source>
        <dbReference type="Pfam" id="PF12704"/>
    </source>
</evidence>
<evidence type="ECO:0000256" key="4">
    <source>
        <dbReference type="ARBA" id="ARBA00022989"/>
    </source>
</evidence>
<dbReference type="RefSeq" id="WP_067279233.1">
    <property type="nucleotide sequence ID" value="NZ_LOHS01000086.1"/>
</dbReference>
<dbReference type="EMBL" id="LOHS01000086">
    <property type="protein sequence ID" value="OAH12781.1"/>
    <property type="molecule type" value="Genomic_DNA"/>
</dbReference>
<feature type="domain" description="MacB-like periplasmic core" evidence="9">
    <location>
        <begin position="79"/>
        <end position="253"/>
    </location>
</feature>
<dbReference type="PANTHER" id="PTHR30572:SF4">
    <property type="entry name" value="ABC TRANSPORTER PERMEASE YTRF"/>
    <property type="match status" value="1"/>
</dbReference>
<dbReference type="InterPro" id="IPR003838">
    <property type="entry name" value="ABC3_permease_C"/>
</dbReference>
<gene>
    <name evidence="10" type="ORF">STSP_38180</name>
</gene>
<feature type="transmembrane region" description="Helical" evidence="7">
    <location>
        <begin position="454"/>
        <end position="477"/>
    </location>
</feature>
<evidence type="ECO:0000256" key="2">
    <source>
        <dbReference type="ARBA" id="ARBA00022475"/>
    </source>
</evidence>
<dbReference type="PANTHER" id="PTHR30572">
    <property type="entry name" value="MEMBRANE COMPONENT OF TRANSPORTER-RELATED"/>
    <property type="match status" value="1"/>
</dbReference>
<evidence type="ECO:0000256" key="6">
    <source>
        <dbReference type="ARBA" id="ARBA00038076"/>
    </source>
</evidence>
<comment type="caution">
    <text evidence="10">The sequence shown here is derived from an EMBL/GenBank/DDBJ whole genome shotgun (WGS) entry which is preliminary data.</text>
</comment>
<keyword evidence="11" id="KW-1185">Reference proteome</keyword>
<feature type="transmembrane region" description="Helical" evidence="7">
    <location>
        <begin position="817"/>
        <end position="837"/>
    </location>
</feature>
<dbReference type="GO" id="GO:0005886">
    <property type="term" value="C:plasma membrane"/>
    <property type="evidence" value="ECO:0007669"/>
    <property type="project" value="UniProtKB-SubCell"/>
</dbReference>
<keyword evidence="5 7" id="KW-0472">Membrane</keyword>
<keyword evidence="10" id="KW-0449">Lipoprotein</keyword>
<feature type="transmembrane region" description="Helical" evidence="7">
    <location>
        <begin position="782"/>
        <end position="805"/>
    </location>
</feature>
<reference evidence="10 11" key="1">
    <citation type="submission" date="2015-12" db="EMBL/GenBank/DDBJ databases">
        <title>Genome sequence of Streptomyces sp. G25.</title>
        <authorList>
            <person name="Poehlein A."/>
            <person name="Roettig A."/>
            <person name="Hiessl S."/>
            <person name="Hauschild P."/>
            <person name="Schauer J."/>
            <person name="Madkour M.H."/>
            <person name="Al-Ansari A.M."/>
            <person name="Almakishah N.H."/>
            <person name="Steinbuechel A."/>
            <person name="Daniel R."/>
        </authorList>
    </citation>
    <scope>NUCLEOTIDE SEQUENCE [LARGE SCALE GENOMIC DNA]</scope>
    <source>
        <strain evidence="11">G25(2015)</strain>
    </source>
</reference>
<feature type="transmembrane region" description="Helical" evidence="7">
    <location>
        <begin position="509"/>
        <end position="529"/>
    </location>
</feature>
<feature type="domain" description="ABC3 transporter permease C-terminal" evidence="8">
    <location>
        <begin position="734"/>
        <end position="844"/>
    </location>
</feature>
<feature type="transmembrane region" description="Helical" evidence="7">
    <location>
        <begin position="338"/>
        <end position="361"/>
    </location>
</feature>
<evidence type="ECO:0000313" key="11">
    <source>
        <dbReference type="Proteomes" id="UP000077381"/>
    </source>
</evidence>
<evidence type="ECO:0000259" key="8">
    <source>
        <dbReference type="Pfam" id="PF02687"/>
    </source>
</evidence>
<accession>A0A177HP46</accession>
<feature type="domain" description="ABC3 transporter permease C-terminal" evidence="8">
    <location>
        <begin position="289"/>
        <end position="410"/>
    </location>
</feature>
<keyword evidence="2" id="KW-1003">Cell membrane</keyword>
<evidence type="ECO:0000256" key="5">
    <source>
        <dbReference type="ARBA" id="ARBA00023136"/>
    </source>
</evidence>
<feature type="transmembrane region" description="Helical" evidence="7">
    <location>
        <begin position="290"/>
        <end position="311"/>
    </location>
</feature>
<dbReference type="Pfam" id="PF02687">
    <property type="entry name" value="FtsX"/>
    <property type="match status" value="2"/>
</dbReference>
<comment type="similarity">
    <text evidence="6">Belongs to the ABC-4 integral membrane protein family.</text>
</comment>
<keyword evidence="4 7" id="KW-1133">Transmembrane helix</keyword>
<dbReference type="Proteomes" id="UP000077381">
    <property type="component" value="Unassembled WGS sequence"/>
</dbReference>
<dbReference type="PATRIC" id="fig|1716141.3.peg.4013"/>
<feature type="transmembrane region" description="Helical" evidence="7">
    <location>
        <begin position="381"/>
        <end position="401"/>
    </location>
</feature>
<dbReference type="GO" id="GO:0022857">
    <property type="term" value="F:transmembrane transporter activity"/>
    <property type="evidence" value="ECO:0007669"/>
    <property type="project" value="TreeGrafter"/>
</dbReference>
<sequence length="847" mass="85524">MRRPNGLAREAVRFKPASFAGTFLALLMSALIVSACGILLETSLRASVPPERYAKAPAVAAADQYEYVVTGSGEDREKEAVPLPDTARLDVGLAAKAAKAPGAATAVPDFTFPVRTADAEAGSGARELPVPGGVLTAHGWGSHTFTGTALTTGSAPRQGEVVLDAGTARAAKAAVGDTVVLQTAAGQQDFRVAGVAKAGSEDTARDTGADGALAWFADAQAPTLAGHPGQADAIAVLAKHGTDADALADSVKKALAGSGAQVHTGDDRGAVEDPGLGYAKETLFGIGGSFGGIAAIVAVFTAAGTVALSVGQRAREFALLRAVGATPRQIRRAVASEALLVAPLAGIVGCLPGIGLAHWWFGQLQDRGAVPRAVDLHVSGFPLLAAVGMGLLTALGAGWMAGRRPAKIKPGQALSEASVERLRPGVIRTVLGIGALVGGSLLTGLSASSTGDDAAGAALGVVMCFMLAVGLLGPLVARLCAGLFGLPLHGAGPTAQLAAANSRTNARRLASAITPIVLAVAFSSTLVFMHTSETHAADKQLRAGITADHVVTDPAGLPVEAAAHAARAPGVEAAVGLLNTQVLVPVGSGEFKSLQGAATQGVTGSGAELAKVQDLDVREGSLDRLGQGRIAIDKTLATSADAGVGDRLPLYLPDGTEVRPEIVAVYGRGLGLATVTMDRTSLAGHVTSGFDSTLLVRGGSEKSLTALGKVTDASGYATEQNLDAKLGAWTNNTMAAVLGGFAAVAAVNTLVMTVLDRRRELDTLRLVGSTRRQVLTMLRWEGLLVSAVGLVLGSAIAAATLIPMMRGMTGEGPYVPPLLYGSFAAAAGGLALLAVTLPARAALRRRS</sequence>
<dbReference type="STRING" id="1716141.STSP_38180"/>
<feature type="transmembrane region" description="Helical" evidence="7">
    <location>
        <begin position="734"/>
        <end position="755"/>
    </location>
</feature>
<organism evidence="10 11">
    <name type="scientific">Streptomyces jeddahensis</name>
    <dbReference type="NCBI Taxonomy" id="1716141"/>
    <lineage>
        <taxon>Bacteria</taxon>
        <taxon>Bacillati</taxon>
        <taxon>Actinomycetota</taxon>
        <taxon>Actinomycetes</taxon>
        <taxon>Kitasatosporales</taxon>
        <taxon>Streptomycetaceae</taxon>
        <taxon>Streptomyces</taxon>
    </lineage>
</organism>
<evidence type="ECO:0000313" key="10">
    <source>
        <dbReference type="EMBL" id="OAH12781.1"/>
    </source>
</evidence>
<feature type="transmembrane region" description="Helical" evidence="7">
    <location>
        <begin position="422"/>
        <end position="442"/>
    </location>
</feature>
<comment type="subcellular location">
    <subcellularLocation>
        <location evidence="1">Cell membrane</location>
        <topology evidence="1">Multi-pass membrane protein</topology>
    </subcellularLocation>
</comment>
<dbReference type="InterPro" id="IPR025857">
    <property type="entry name" value="MacB_PCD"/>
</dbReference>
<dbReference type="OrthoDB" id="3223244at2"/>
<dbReference type="AlphaFoldDB" id="A0A177HP46"/>
<keyword evidence="3 7" id="KW-0812">Transmembrane</keyword>